<evidence type="ECO:0008006" key="4">
    <source>
        <dbReference type="Google" id="ProtNLM"/>
    </source>
</evidence>
<organism evidence="2 3">
    <name type="scientific">Comamonas thiooxydans</name>
    <dbReference type="NCBI Taxonomy" id="363952"/>
    <lineage>
        <taxon>Bacteria</taxon>
        <taxon>Pseudomonadati</taxon>
        <taxon>Pseudomonadota</taxon>
        <taxon>Betaproteobacteria</taxon>
        <taxon>Burkholderiales</taxon>
        <taxon>Comamonadaceae</taxon>
        <taxon>Comamonas</taxon>
    </lineage>
</organism>
<comment type="caution">
    <text evidence="2">The sequence shown here is derived from an EMBL/GenBank/DDBJ whole genome shotgun (WGS) entry which is preliminary data.</text>
</comment>
<protein>
    <recommendedName>
        <fullName evidence="4">Helix-turn-helix domain-containing protein</fullName>
    </recommendedName>
</protein>
<dbReference type="GO" id="GO:0003677">
    <property type="term" value="F:DNA binding"/>
    <property type="evidence" value="ECO:0007669"/>
    <property type="project" value="InterPro"/>
</dbReference>
<dbReference type="Gene3D" id="1.10.260.40">
    <property type="entry name" value="lambda repressor-like DNA-binding domains"/>
    <property type="match status" value="1"/>
</dbReference>
<dbReference type="AlphaFoldDB" id="A0A0E3C0W4"/>
<proteinExistence type="predicted"/>
<accession>A0A0E3C0W4</accession>
<evidence type="ECO:0000256" key="1">
    <source>
        <dbReference type="SAM" id="MobiDB-lite"/>
    </source>
</evidence>
<sequence length="78" mass="8806">MHQDAQLIAWLGGASKFAERLGFSVQRVQNWKDRGISAHVERDHQWITDERRAMAATTTQPQSSQELAQPSTSAKEVE</sequence>
<evidence type="ECO:0000313" key="3">
    <source>
        <dbReference type="Proteomes" id="UP000029567"/>
    </source>
</evidence>
<feature type="region of interest" description="Disordered" evidence="1">
    <location>
        <begin position="51"/>
        <end position="78"/>
    </location>
</feature>
<reference evidence="2 3" key="1">
    <citation type="submission" date="2013-09" db="EMBL/GenBank/DDBJ databases">
        <title>High correlation between genotypes and phenotypes of environmental bacteria Comamonas testosteroni strains.</title>
        <authorList>
            <person name="Liu L."/>
            <person name="Zhu W."/>
            <person name="Xia X."/>
            <person name="Xu B."/>
            <person name="Luo M."/>
            <person name="Wang G."/>
        </authorList>
    </citation>
    <scope>NUCLEOTIDE SEQUENCE [LARGE SCALE GENOMIC DNA]</scope>
    <source>
        <strain evidence="2 3">JL14</strain>
    </source>
</reference>
<dbReference type="Proteomes" id="UP000029567">
    <property type="component" value="Unassembled WGS sequence"/>
</dbReference>
<gene>
    <name evidence="2" type="ORF">P245_15360</name>
</gene>
<feature type="compositionally biased region" description="Polar residues" evidence="1">
    <location>
        <begin position="56"/>
        <end position="78"/>
    </location>
</feature>
<evidence type="ECO:0000313" key="2">
    <source>
        <dbReference type="EMBL" id="KGG90691.1"/>
    </source>
</evidence>
<name>A0A0E3C0W4_9BURK</name>
<dbReference type="EMBL" id="AWTN01000095">
    <property type="protein sequence ID" value="KGG90691.1"/>
    <property type="molecule type" value="Genomic_DNA"/>
</dbReference>
<dbReference type="InterPro" id="IPR010982">
    <property type="entry name" value="Lambda_DNA-bd_dom_sf"/>
</dbReference>